<sequence length="375" mass="43342">MLDDHFHSTDAGVKYRDVTEEFKRSYPKAWKNLNAKNWQLDRNANVAILSGGTPWSEEGKRAKECGIHRRGKSRQAMMRYTHYCKQQYICVRCASLVSRYRAQQLMTASEKFAEHLGTNHLRLQTFTLKPNTFRITSDTQESFPTQVRLLSRFFDLLGNYHKERGVRWFDKTKGRSREKEVTLLGPTVGSIHVVPACESRAPYSHAHAHLGVVMTKNGQKRKLKAKLEELFAKAKNDLKLSYTPDAGEEEIVPIKRNQVFADRNNIPEQFKNASWESFDPDFLKSDTPEQQMAMKAFHYMSRPFKAKWSPEGVLEARQMLDMIGMTPSQLHRRFGMLGTVRQQLPDSPPSDPEDRTRLANYDPMLGWKLYEPVIG</sequence>
<organism evidence="1 2">
    <name type="scientific">Rhodopirellula baltica SH28</name>
    <dbReference type="NCBI Taxonomy" id="993517"/>
    <lineage>
        <taxon>Bacteria</taxon>
        <taxon>Pseudomonadati</taxon>
        <taxon>Planctomycetota</taxon>
        <taxon>Planctomycetia</taxon>
        <taxon>Pirellulales</taxon>
        <taxon>Pirellulaceae</taxon>
        <taxon>Rhodopirellula</taxon>
    </lineage>
</organism>
<name>K5E0Q4_RHOBT</name>
<protein>
    <submittedName>
        <fullName evidence="1">Uncharacterized protein</fullName>
    </submittedName>
</protein>
<reference evidence="1 2" key="1">
    <citation type="journal article" date="2013" name="Mar. Genomics">
        <title>Expression of sulfatases in Rhodopirellula baltica and the diversity of sulfatases in the genus Rhodopirellula.</title>
        <authorList>
            <person name="Wegner C.E."/>
            <person name="Richter-Heitmann T."/>
            <person name="Klindworth A."/>
            <person name="Klockow C."/>
            <person name="Richter M."/>
            <person name="Achstetter T."/>
            <person name="Glockner F.O."/>
            <person name="Harder J."/>
        </authorList>
    </citation>
    <scope>NUCLEOTIDE SEQUENCE [LARGE SCALE GENOMIC DNA]</scope>
    <source>
        <strain evidence="1 2">SH28</strain>
    </source>
</reference>
<evidence type="ECO:0000313" key="1">
    <source>
        <dbReference type="EMBL" id="EKJ99310.1"/>
    </source>
</evidence>
<dbReference type="EMBL" id="AMCW01000150">
    <property type="protein sequence ID" value="EKJ99310.1"/>
    <property type="molecule type" value="Genomic_DNA"/>
</dbReference>
<dbReference type="RefSeq" id="WP_007334739.1">
    <property type="nucleotide sequence ID" value="NZ_AMCW01000150.1"/>
</dbReference>
<dbReference type="AlphaFoldDB" id="K5E0Q4"/>
<dbReference type="Proteomes" id="UP000007993">
    <property type="component" value="Unassembled WGS sequence"/>
</dbReference>
<proteinExistence type="predicted"/>
<gene>
    <name evidence="1" type="ORF">RBSH_05359</name>
</gene>
<comment type="caution">
    <text evidence="1">The sequence shown here is derived from an EMBL/GenBank/DDBJ whole genome shotgun (WGS) entry which is preliminary data.</text>
</comment>
<dbReference type="PATRIC" id="fig|993517.3.peg.5801"/>
<evidence type="ECO:0000313" key="2">
    <source>
        <dbReference type="Proteomes" id="UP000007993"/>
    </source>
</evidence>
<accession>K5E0Q4</accession>